<protein>
    <submittedName>
        <fullName evidence="1">Uncharacterized protein</fullName>
    </submittedName>
</protein>
<name>A0ABV7V3H5_9SPHN</name>
<keyword evidence="2" id="KW-1185">Reference proteome</keyword>
<comment type="caution">
    <text evidence="1">The sequence shown here is derived from an EMBL/GenBank/DDBJ whole genome shotgun (WGS) entry which is preliminary data.</text>
</comment>
<sequence length="66" mass="7236">MRPEALAKIMLMLLRWDTQDRSIFRVVTESGAVIGGDAVESVAREPGFPFRLPQPKPDVAAVSIQA</sequence>
<gene>
    <name evidence="1" type="ORF">ACFOOT_10840</name>
</gene>
<dbReference type="EMBL" id="JBHRYE010000017">
    <property type="protein sequence ID" value="MFC3671921.1"/>
    <property type="molecule type" value="Genomic_DNA"/>
</dbReference>
<evidence type="ECO:0000313" key="1">
    <source>
        <dbReference type="EMBL" id="MFC3671921.1"/>
    </source>
</evidence>
<dbReference type="Proteomes" id="UP001595683">
    <property type="component" value="Unassembled WGS sequence"/>
</dbReference>
<evidence type="ECO:0000313" key="2">
    <source>
        <dbReference type="Proteomes" id="UP001595683"/>
    </source>
</evidence>
<reference evidence="2" key="1">
    <citation type="journal article" date="2019" name="Int. J. Syst. Evol. Microbiol.">
        <title>The Global Catalogue of Microorganisms (GCM) 10K type strain sequencing project: providing services to taxonomists for standard genome sequencing and annotation.</title>
        <authorList>
            <consortium name="The Broad Institute Genomics Platform"/>
            <consortium name="The Broad Institute Genome Sequencing Center for Infectious Disease"/>
            <person name="Wu L."/>
            <person name="Ma J."/>
        </authorList>
    </citation>
    <scope>NUCLEOTIDE SEQUENCE [LARGE SCALE GENOMIC DNA]</scope>
    <source>
        <strain evidence="2">KCTC 42224</strain>
    </source>
</reference>
<proteinExistence type="predicted"/>
<dbReference type="RefSeq" id="WP_379608174.1">
    <property type="nucleotide sequence ID" value="NZ_JBHUNW010000001.1"/>
</dbReference>
<accession>A0ABV7V3H5</accession>
<organism evidence="1 2">
    <name type="scientific">Novosphingobium pokkalii</name>
    <dbReference type="NCBI Taxonomy" id="1770194"/>
    <lineage>
        <taxon>Bacteria</taxon>
        <taxon>Pseudomonadati</taxon>
        <taxon>Pseudomonadota</taxon>
        <taxon>Alphaproteobacteria</taxon>
        <taxon>Sphingomonadales</taxon>
        <taxon>Sphingomonadaceae</taxon>
        <taxon>Novosphingobium</taxon>
    </lineage>
</organism>